<dbReference type="InterPro" id="IPR029464">
    <property type="entry name" value="HSDR_N"/>
</dbReference>
<accession>A0ABR8FY68</accession>
<sequence>MYIPDLLQLFIRWIQAFDIRVLQTEEDVEKKFILPMFQHLGYPDSYRQSKYSLTSHNSDNPAKQLKNAQIYFATDDVVQQNSDTALIILIYLAPNTQYFSEAITQAKFYSTYLKPIFFIITNGYSLKIFKYFPYHREELIFDGIIDTLRNSQVAENLYYQLNFDLVRKIPKTTVNNFKSPEFSSIEKYLRRHQEFSHILEKAEFEPCLLKKGNHLTVVKPKVLIECNLPQAFGKGDCVIQFSSVMLRGLKISLNHQQILGQLMTGICTKPEWGCRRFLKQVNADTFEAYLGQTTLILSELEAADLCLCVDVVCQKYQTKIIEFENYLETWDFKFIEFPDIRGFHLFSVDVKLWKIMHNFIKKFNYAQGKSEWHLFDQNNTSIRVSRGIRDHAFIVPRFSNAYSALSNNQVDILYEINDSHIATLESSNLNSWQEDIGIKGTWTAKYTKTWLIEKYIPQVMSYHSQKFQVLEFDLEKNILNYHRQHTAFKEINDVKDFLPYLRDIQAWLQVYIVNIATGCLQQYYQVFTDLVRNTDAAIAGLDYITMNLQKIIWKHPSAEISRQEIWNFKDVIYCLDTQVAKINNCKYIPSWEADLITRVLIWIIENGKINHSQGQLNVAKQALLPIWEQCRFEMRHIYPYR</sequence>
<keyword evidence="3" id="KW-1185">Reference proteome</keyword>
<protein>
    <submittedName>
        <fullName evidence="2">Type I restriction enzyme HsdR N-terminal domain-containing protein</fullName>
    </submittedName>
</protein>
<evidence type="ECO:0000313" key="2">
    <source>
        <dbReference type="EMBL" id="MBD2595183.1"/>
    </source>
</evidence>
<dbReference type="Pfam" id="PF13588">
    <property type="entry name" value="HSDR_N_2"/>
    <property type="match status" value="1"/>
</dbReference>
<feature type="domain" description="Type I restriction enzyme R protein N-terminal" evidence="1">
    <location>
        <begin position="25"/>
        <end position="130"/>
    </location>
</feature>
<reference evidence="2 3" key="1">
    <citation type="journal article" date="2020" name="ISME J.">
        <title>Comparative genomics reveals insights into cyanobacterial evolution and habitat adaptation.</title>
        <authorList>
            <person name="Chen M.Y."/>
            <person name="Teng W.K."/>
            <person name="Zhao L."/>
            <person name="Hu C.X."/>
            <person name="Zhou Y.K."/>
            <person name="Han B.P."/>
            <person name="Song L.R."/>
            <person name="Shu W.S."/>
        </authorList>
    </citation>
    <scope>NUCLEOTIDE SEQUENCE [LARGE SCALE GENOMIC DNA]</scope>
    <source>
        <strain evidence="2 3">FACHB-130</strain>
    </source>
</reference>
<evidence type="ECO:0000259" key="1">
    <source>
        <dbReference type="Pfam" id="PF13588"/>
    </source>
</evidence>
<evidence type="ECO:0000313" key="3">
    <source>
        <dbReference type="Proteomes" id="UP000603457"/>
    </source>
</evidence>
<dbReference type="EMBL" id="JACJTB010000013">
    <property type="protein sequence ID" value="MBD2595183.1"/>
    <property type="molecule type" value="Genomic_DNA"/>
</dbReference>
<gene>
    <name evidence="2" type="ORF">H6G74_12695</name>
</gene>
<organism evidence="2 3">
    <name type="scientific">Nostoc spongiaeforme FACHB-130</name>
    <dbReference type="NCBI Taxonomy" id="1357510"/>
    <lineage>
        <taxon>Bacteria</taxon>
        <taxon>Bacillati</taxon>
        <taxon>Cyanobacteriota</taxon>
        <taxon>Cyanophyceae</taxon>
        <taxon>Nostocales</taxon>
        <taxon>Nostocaceae</taxon>
        <taxon>Nostoc</taxon>
    </lineage>
</organism>
<comment type="caution">
    <text evidence="2">The sequence shown here is derived from an EMBL/GenBank/DDBJ whole genome shotgun (WGS) entry which is preliminary data.</text>
</comment>
<dbReference type="RefSeq" id="WP_190967998.1">
    <property type="nucleotide sequence ID" value="NZ_JACJTB010000013.1"/>
</dbReference>
<proteinExistence type="predicted"/>
<dbReference type="Proteomes" id="UP000603457">
    <property type="component" value="Unassembled WGS sequence"/>
</dbReference>
<name>A0ABR8FY68_9NOSO</name>